<dbReference type="OrthoDB" id="529273at2759"/>
<gene>
    <name evidence="7" type="ORF">CEY00_Acc06371</name>
</gene>
<dbReference type="Gramene" id="PSS28810">
    <property type="protein sequence ID" value="PSS28810"/>
    <property type="gene ID" value="CEY00_Acc06371"/>
</dbReference>
<sequence length="521" mass="59282">MKKLDDAPTNPPRGRMFRASYAKTMNMKKISTIFAICWLVLLFLYVLNTLVLFYLLSIARLISRSYETISTHHRDVYIEEKPLKQAWESPEPTWSITCDSAHFEYDLCYLNRPTVVDPTTATISSVDPTNSTPPSVIKIRPYPRKGQPEAMQRTKELTLTTAPLNTSCAIAHSTPALIFSAGGFTGNVFHDFNEGWVPLFVTIDEHFEDHDVVLGIVNCSDWWLTKYAELFSHFTRHPIVNLDKEKVTHCFPSAIVGLKTHGVMIVDPTLQRWPHPKTMLDFRALLAKAYDSGHAGHETHILPTYSLNARPKLAFVGRKDTRKLVNEDEVRQAAEEVGFDVALFEVTPKTPMRDLFRLIDSSHVMAGVHGAGLTHELFLRPGSVLVQIVPINCGWLADMCYGKLAIRLGLEYIVYEAGIHESTLEMDDFAMRQVLEPHDPASTIMGNLTNWYRYMNQDVKLDVVRFKRYLKRAYEKAKLACKRLHFRGFNPMERLLARPSSGPMEVLRLTFPLLDLTALMA</sequence>
<reference evidence="8" key="2">
    <citation type="journal article" date="2018" name="BMC Genomics">
        <title>A manually annotated Actinidia chinensis var. chinensis (kiwifruit) genome highlights the challenges associated with draft genomes and gene prediction in plants.</title>
        <authorList>
            <person name="Pilkington S.M."/>
            <person name="Crowhurst R."/>
            <person name="Hilario E."/>
            <person name="Nardozza S."/>
            <person name="Fraser L."/>
            <person name="Peng Y."/>
            <person name="Gunaseelan K."/>
            <person name="Simpson R."/>
            <person name="Tahir J."/>
            <person name="Deroles S.C."/>
            <person name="Templeton K."/>
            <person name="Luo Z."/>
            <person name="Davy M."/>
            <person name="Cheng C."/>
            <person name="McNeilage M."/>
            <person name="Scaglione D."/>
            <person name="Liu Y."/>
            <person name="Zhang Q."/>
            <person name="Datson P."/>
            <person name="De Silva N."/>
            <person name="Gardiner S.E."/>
            <person name="Bassett H."/>
            <person name="Chagne D."/>
            <person name="McCallum J."/>
            <person name="Dzierzon H."/>
            <person name="Deng C."/>
            <person name="Wang Y.Y."/>
            <person name="Barron L."/>
            <person name="Manako K."/>
            <person name="Bowen J."/>
            <person name="Foster T.M."/>
            <person name="Erridge Z.A."/>
            <person name="Tiffin H."/>
            <person name="Waite C.N."/>
            <person name="Davies K.M."/>
            <person name="Grierson E.P."/>
            <person name="Laing W.A."/>
            <person name="Kirk R."/>
            <person name="Chen X."/>
            <person name="Wood M."/>
            <person name="Montefiori M."/>
            <person name="Brummell D.A."/>
            <person name="Schwinn K.E."/>
            <person name="Catanach A."/>
            <person name="Fullerton C."/>
            <person name="Li D."/>
            <person name="Meiyalaghan S."/>
            <person name="Nieuwenhuizen N."/>
            <person name="Read N."/>
            <person name="Prakash R."/>
            <person name="Hunter D."/>
            <person name="Zhang H."/>
            <person name="McKenzie M."/>
            <person name="Knabel M."/>
            <person name="Harris A."/>
            <person name="Allan A.C."/>
            <person name="Gleave A."/>
            <person name="Chen A."/>
            <person name="Janssen B.J."/>
            <person name="Plunkett B."/>
            <person name="Ampomah-Dwamena C."/>
            <person name="Voogd C."/>
            <person name="Leif D."/>
            <person name="Lafferty D."/>
            <person name="Souleyre E.J.F."/>
            <person name="Varkonyi-Gasic E."/>
            <person name="Gambi F."/>
            <person name="Hanley J."/>
            <person name="Yao J.L."/>
            <person name="Cheung J."/>
            <person name="David K.M."/>
            <person name="Warren B."/>
            <person name="Marsh K."/>
            <person name="Snowden K.C."/>
            <person name="Lin-Wang K."/>
            <person name="Brian L."/>
            <person name="Martinez-Sanchez M."/>
            <person name="Wang M."/>
            <person name="Ileperuma N."/>
            <person name="Macnee N."/>
            <person name="Campin R."/>
            <person name="McAtee P."/>
            <person name="Drummond R.S.M."/>
            <person name="Espley R.V."/>
            <person name="Ireland H.S."/>
            <person name="Wu R."/>
            <person name="Atkinson R.G."/>
            <person name="Karunairetnam S."/>
            <person name="Bulley S."/>
            <person name="Chunkath S."/>
            <person name="Hanley Z."/>
            <person name="Storey R."/>
            <person name="Thrimawithana A.H."/>
            <person name="Thomson S."/>
            <person name="David C."/>
            <person name="Testolin R."/>
            <person name="Huang H."/>
            <person name="Hellens R.P."/>
            <person name="Schaffer R.J."/>
        </authorList>
    </citation>
    <scope>NUCLEOTIDE SEQUENCE [LARGE SCALE GENOMIC DNA]</scope>
    <source>
        <strain evidence="8">cv. Red5</strain>
    </source>
</reference>
<reference evidence="7 8" key="1">
    <citation type="submission" date="2017-07" db="EMBL/GenBank/DDBJ databases">
        <title>An improved, manually edited Actinidia chinensis var. chinensis (kiwifruit) genome highlights the challenges associated with draft genomes and gene prediction in plants.</title>
        <authorList>
            <person name="Pilkington S."/>
            <person name="Crowhurst R."/>
            <person name="Hilario E."/>
            <person name="Nardozza S."/>
            <person name="Fraser L."/>
            <person name="Peng Y."/>
            <person name="Gunaseelan K."/>
            <person name="Simpson R."/>
            <person name="Tahir J."/>
            <person name="Deroles S."/>
            <person name="Templeton K."/>
            <person name="Luo Z."/>
            <person name="Davy M."/>
            <person name="Cheng C."/>
            <person name="Mcneilage M."/>
            <person name="Scaglione D."/>
            <person name="Liu Y."/>
            <person name="Zhang Q."/>
            <person name="Datson P."/>
            <person name="De Silva N."/>
            <person name="Gardiner S."/>
            <person name="Bassett H."/>
            <person name="Chagne D."/>
            <person name="Mccallum J."/>
            <person name="Dzierzon H."/>
            <person name="Deng C."/>
            <person name="Wang Y.-Y."/>
            <person name="Barron N."/>
            <person name="Manako K."/>
            <person name="Bowen J."/>
            <person name="Foster T."/>
            <person name="Erridge Z."/>
            <person name="Tiffin H."/>
            <person name="Waite C."/>
            <person name="Davies K."/>
            <person name="Grierson E."/>
            <person name="Laing W."/>
            <person name="Kirk R."/>
            <person name="Chen X."/>
            <person name="Wood M."/>
            <person name="Montefiori M."/>
            <person name="Brummell D."/>
            <person name="Schwinn K."/>
            <person name="Catanach A."/>
            <person name="Fullerton C."/>
            <person name="Li D."/>
            <person name="Meiyalaghan S."/>
            <person name="Nieuwenhuizen N."/>
            <person name="Read N."/>
            <person name="Prakash R."/>
            <person name="Hunter D."/>
            <person name="Zhang H."/>
            <person name="Mckenzie M."/>
            <person name="Knabel M."/>
            <person name="Harris A."/>
            <person name="Allan A."/>
            <person name="Chen A."/>
            <person name="Janssen B."/>
            <person name="Plunkett B."/>
            <person name="Dwamena C."/>
            <person name="Voogd C."/>
            <person name="Leif D."/>
            <person name="Lafferty D."/>
            <person name="Souleyre E."/>
            <person name="Varkonyi-Gasic E."/>
            <person name="Gambi F."/>
            <person name="Hanley J."/>
            <person name="Yao J.-L."/>
            <person name="Cheung J."/>
            <person name="David K."/>
            <person name="Warren B."/>
            <person name="Marsh K."/>
            <person name="Snowden K."/>
            <person name="Lin-Wang K."/>
            <person name="Brian L."/>
            <person name="Martinez-Sanchez M."/>
            <person name="Wang M."/>
            <person name="Ileperuma N."/>
            <person name="Macnee N."/>
            <person name="Campin R."/>
            <person name="Mcatee P."/>
            <person name="Drummond R."/>
            <person name="Espley R."/>
            <person name="Ireland H."/>
            <person name="Wu R."/>
            <person name="Atkinson R."/>
            <person name="Karunairetnam S."/>
            <person name="Bulley S."/>
            <person name="Chunkath S."/>
            <person name="Hanley Z."/>
            <person name="Storey R."/>
            <person name="Thrimawithana A."/>
            <person name="Thomson S."/>
            <person name="David C."/>
            <person name="Testolin R."/>
        </authorList>
    </citation>
    <scope>NUCLEOTIDE SEQUENCE [LARGE SCALE GENOMIC DNA]</scope>
    <source>
        <strain evidence="8">cv. Red5</strain>
        <tissue evidence="7">Young leaf</tissue>
    </source>
</reference>
<feature type="domain" description="Glycosyltransferase 61 catalytic" evidence="6">
    <location>
        <begin position="274"/>
        <end position="386"/>
    </location>
</feature>
<dbReference type="AlphaFoldDB" id="A0A2R6RFK7"/>
<dbReference type="EMBL" id="NKQK01000006">
    <property type="protein sequence ID" value="PSS28810.1"/>
    <property type="molecule type" value="Genomic_DNA"/>
</dbReference>
<keyword evidence="5" id="KW-0812">Transmembrane</keyword>
<dbReference type="Proteomes" id="UP000241394">
    <property type="component" value="Chromosome LG6"/>
</dbReference>
<dbReference type="STRING" id="1590841.A0A2R6RFK7"/>
<evidence type="ECO:0000256" key="1">
    <source>
        <dbReference type="ARBA" id="ARBA00004323"/>
    </source>
</evidence>
<dbReference type="InParanoid" id="A0A2R6RFK7"/>
<comment type="subcellular location">
    <subcellularLocation>
        <location evidence="1">Golgi apparatus membrane</location>
        <topology evidence="1">Single-pass type II membrane protein</topology>
    </subcellularLocation>
</comment>
<evidence type="ECO:0000259" key="6">
    <source>
        <dbReference type="Pfam" id="PF04577"/>
    </source>
</evidence>
<name>A0A2R6RFK7_ACTCC</name>
<evidence type="ECO:0000256" key="4">
    <source>
        <dbReference type="ARBA" id="ARBA00023180"/>
    </source>
</evidence>
<keyword evidence="4" id="KW-0325">Glycoprotein</keyword>
<feature type="transmembrane region" description="Helical" evidence="5">
    <location>
        <begin position="33"/>
        <end position="56"/>
    </location>
</feature>
<keyword evidence="2" id="KW-0328">Glycosyltransferase</keyword>
<keyword evidence="5" id="KW-0472">Membrane</keyword>
<keyword evidence="5" id="KW-1133">Transmembrane helix</keyword>
<dbReference type="Pfam" id="PF04577">
    <property type="entry name" value="Glyco_transf_61"/>
    <property type="match status" value="1"/>
</dbReference>
<proteinExistence type="predicted"/>
<evidence type="ECO:0000256" key="5">
    <source>
        <dbReference type="SAM" id="Phobius"/>
    </source>
</evidence>
<dbReference type="PANTHER" id="PTHR20961:SF98">
    <property type="entry name" value="GLYCOSYLTRANSFERASE"/>
    <property type="match status" value="1"/>
</dbReference>
<accession>A0A2R6RFK7</accession>
<dbReference type="InterPro" id="IPR007657">
    <property type="entry name" value="Glycosyltransferase_61"/>
</dbReference>
<evidence type="ECO:0000313" key="7">
    <source>
        <dbReference type="EMBL" id="PSS28810.1"/>
    </source>
</evidence>
<dbReference type="GO" id="GO:0016763">
    <property type="term" value="F:pentosyltransferase activity"/>
    <property type="evidence" value="ECO:0007669"/>
    <property type="project" value="UniProtKB-ARBA"/>
</dbReference>
<organism evidence="7 8">
    <name type="scientific">Actinidia chinensis var. chinensis</name>
    <name type="common">Chinese soft-hair kiwi</name>
    <dbReference type="NCBI Taxonomy" id="1590841"/>
    <lineage>
        <taxon>Eukaryota</taxon>
        <taxon>Viridiplantae</taxon>
        <taxon>Streptophyta</taxon>
        <taxon>Embryophyta</taxon>
        <taxon>Tracheophyta</taxon>
        <taxon>Spermatophyta</taxon>
        <taxon>Magnoliopsida</taxon>
        <taxon>eudicotyledons</taxon>
        <taxon>Gunneridae</taxon>
        <taxon>Pentapetalae</taxon>
        <taxon>asterids</taxon>
        <taxon>Ericales</taxon>
        <taxon>Actinidiaceae</taxon>
        <taxon>Actinidia</taxon>
    </lineage>
</organism>
<dbReference type="PANTHER" id="PTHR20961">
    <property type="entry name" value="GLYCOSYLTRANSFERASE"/>
    <property type="match status" value="1"/>
</dbReference>
<evidence type="ECO:0000313" key="8">
    <source>
        <dbReference type="Proteomes" id="UP000241394"/>
    </source>
</evidence>
<keyword evidence="8" id="KW-1185">Reference proteome</keyword>
<evidence type="ECO:0000256" key="3">
    <source>
        <dbReference type="ARBA" id="ARBA00022679"/>
    </source>
</evidence>
<dbReference type="GO" id="GO:0000139">
    <property type="term" value="C:Golgi membrane"/>
    <property type="evidence" value="ECO:0007669"/>
    <property type="project" value="UniProtKB-SubCell"/>
</dbReference>
<evidence type="ECO:0000256" key="2">
    <source>
        <dbReference type="ARBA" id="ARBA00022676"/>
    </source>
</evidence>
<keyword evidence="3 7" id="KW-0808">Transferase</keyword>
<protein>
    <submittedName>
        <fullName evidence="7">EGF domain-specific O-linked N-acetylglucosamine transferase</fullName>
    </submittedName>
</protein>
<comment type="caution">
    <text evidence="7">The sequence shown here is derived from an EMBL/GenBank/DDBJ whole genome shotgun (WGS) entry which is preliminary data.</text>
</comment>
<dbReference type="InterPro" id="IPR049625">
    <property type="entry name" value="Glyco_transf_61_cat"/>
</dbReference>